<comment type="caution">
    <text evidence="2">The sequence shown here is derived from an EMBL/GenBank/DDBJ whole genome shotgun (WGS) entry which is preliminary data.</text>
</comment>
<dbReference type="EMBL" id="LNZH02000123">
    <property type="protein sequence ID" value="OCB90618.1"/>
    <property type="molecule type" value="Genomic_DNA"/>
</dbReference>
<evidence type="ECO:0000313" key="3">
    <source>
        <dbReference type="Proteomes" id="UP000757232"/>
    </source>
</evidence>
<accession>A0A9Q5NAS9</accession>
<organism evidence="2 3">
    <name type="scientific">Sanghuangporus baumii</name>
    <name type="common">Phellinus baumii</name>
    <dbReference type="NCBI Taxonomy" id="108892"/>
    <lineage>
        <taxon>Eukaryota</taxon>
        <taxon>Fungi</taxon>
        <taxon>Dikarya</taxon>
        <taxon>Basidiomycota</taxon>
        <taxon>Agaricomycotina</taxon>
        <taxon>Agaricomycetes</taxon>
        <taxon>Hymenochaetales</taxon>
        <taxon>Hymenochaetaceae</taxon>
        <taxon>Sanghuangporus</taxon>
    </lineage>
</organism>
<evidence type="ECO:0000259" key="1">
    <source>
        <dbReference type="Pfam" id="PF17667"/>
    </source>
</evidence>
<dbReference type="AlphaFoldDB" id="A0A9Q5NAS9"/>
<dbReference type="Pfam" id="PF17667">
    <property type="entry name" value="Pkinase_fungal"/>
    <property type="match status" value="1"/>
</dbReference>
<name>A0A9Q5NAS9_SANBA</name>
<protein>
    <recommendedName>
        <fullName evidence="1">Fungal-type protein kinase domain-containing protein</fullName>
    </recommendedName>
</protein>
<keyword evidence="3" id="KW-1185">Reference proteome</keyword>
<evidence type="ECO:0000313" key="2">
    <source>
        <dbReference type="EMBL" id="OCB90618.1"/>
    </source>
</evidence>
<dbReference type="PANTHER" id="PTHR38248">
    <property type="entry name" value="FUNK1 6"/>
    <property type="match status" value="1"/>
</dbReference>
<gene>
    <name evidence="2" type="ORF">A7U60_g2136</name>
</gene>
<dbReference type="OrthoDB" id="3260094at2759"/>
<feature type="domain" description="Fungal-type protein kinase" evidence="1">
    <location>
        <begin position="31"/>
        <end position="157"/>
    </location>
</feature>
<reference evidence="2" key="1">
    <citation type="submission" date="2016-06" db="EMBL/GenBank/DDBJ databases">
        <title>Draft Genome sequence of the fungus Inonotus baumii.</title>
        <authorList>
            <person name="Zhu H."/>
            <person name="Lin W."/>
        </authorList>
    </citation>
    <scope>NUCLEOTIDE SEQUENCE</scope>
    <source>
        <strain evidence="2">821</strain>
    </source>
</reference>
<dbReference type="Proteomes" id="UP000757232">
    <property type="component" value="Unassembled WGS sequence"/>
</dbReference>
<sequence length="178" mass="20335">MLPDCSLKSQLCSQRSSYFVLMDKEKRSVAECSMDRNTCSWFSVAIPVALRECDFYDDQTYNTSKLITGVQKIMAQDPCRRHTFGITIEKTSMRLWFFSRGTPVVSKAFDLVSEAHLLIHVFLSLAFASKEELGWDLTIRPFIRSDGKRVYVDDNTYETKDVLADNVADVLVSHATRV</sequence>
<proteinExistence type="predicted"/>
<dbReference type="InterPro" id="IPR040976">
    <property type="entry name" value="Pkinase_fungal"/>
</dbReference>
<dbReference type="PANTHER" id="PTHR38248:SF2">
    <property type="entry name" value="FUNK1 11"/>
    <property type="match status" value="1"/>
</dbReference>